<organism evidence="2">
    <name type="scientific">marine metagenome</name>
    <dbReference type="NCBI Taxonomy" id="408172"/>
    <lineage>
        <taxon>unclassified sequences</taxon>
        <taxon>metagenomes</taxon>
        <taxon>ecological metagenomes</taxon>
    </lineage>
</organism>
<reference evidence="2" key="1">
    <citation type="submission" date="2018-05" db="EMBL/GenBank/DDBJ databases">
        <authorList>
            <person name="Lanie J.A."/>
            <person name="Ng W.-L."/>
            <person name="Kazmierczak K.M."/>
            <person name="Andrzejewski T.M."/>
            <person name="Davidsen T.M."/>
            <person name="Wayne K.J."/>
            <person name="Tettelin H."/>
            <person name="Glass J.I."/>
            <person name="Rusch D."/>
            <person name="Podicherti R."/>
            <person name="Tsui H.-C.T."/>
            <person name="Winkler M.E."/>
        </authorList>
    </citation>
    <scope>NUCLEOTIDE SEQUENCE</scope>
</reference>
<keyword evidence="1" id="KW-0812">Transmembrane</keyword>
<protein>
    <submittedName>
        <fullName evidence="2">Uncharacterized protein</fullName>
    </submittedName>
</protein>
<name>A0A382AIS5_9ZZZZ</name>
<proteinExistence type="predicted"/>
<keyword evidence="1" id="KW-0472">Membrane</keyword>
<dbReference type="AlphaFoldDB" id="A0A382AIS5"/>
<keyword evidence="1" id="KW-1133">Transmembrane helix</keyword>
<dbReference type="EMBL" id="UINC01025399">
    <property type="protein sequence ID" value="SVB00907.1"/>
    <property type="molecule type" value="Genomic_DNA"/>
</dbReference>
<evidence type="ECO:0000256" key="1">
    <source>
        <dbReference type="SAM" id="Phobius"/>
    </source>
</evidence>
<feature type="transmembrane region" description="Helical" evidence="1">
    <location>
        <begin position="6"/>
        <end position="29"/>
    </location>
</feature>
<accession>A0A382AIS5</accession>
<sequence>MLWLWTFIGGFIGTNFIDFAVSLLTRAGISSGLEGLQGRWCRAFPVANSLLMVFRND</sequence>
<gene>
    <name evidence="2" type="ORF">METZ01_LOCUS153761</name>
</gene>
<evidence type="ECO:0000313" key="2">
    <source>
        <dbReference type="EMBL" id="SVB00907.1"/>
    </source>
</evidence>